<organism evidence="1 2">
    <name type="scientific">Pyrus ussuriensis x Pyrus communis</name>
    <dbReference type="NCBI Taxonomy" id="2448454"/>
    <lineage>
        <taxon>Eukaryota</taxon>
        <taxon>Viridiplantae</taxon>
        <taxon>Streptophyta</taxon>
        <taxon>Embryophyta</taxon>
        <taxon>Tracheophyta</taxon>
        <taxon>Spermatophyta</taxon>
        <taxon>Magnoliopsida</taxon>
        <taxon>eudicotyledons</taxon>
        <taxon>Gunneridae</taxon>
        <taxon>Pentapetalae</taxon>
        <taxon>rosids</taxon>
        <taxon>fabids</taxon>
        <taxon>Rosales</taxon>
        <taxon>Rosaceae</taxon>
        <taxon>Amygdaloideae</taxon>
        <taxon>Maleae</taxon>
        <taxon>Pyrus</taxon>
    </lineage>
</organism>
<proteinExistence type="predicted"/>
<reference evidence="1 2" key="1">
    <citation type="submission" date="2019-09" db="EMBL/GenBank/DDBJ databases">
        <authorList>
            <person name="Ou C."/>
        </authorList>
    </citation>
    <scope>NUCLEOTIDE SEQUENCE [LARGE SCALE GENOMIC DNA]</scope>
    <source>
        <strain evidence="1">S2</strain>
        <tissue evidence="1">Leaf</tissue>
    </source>
</reference>
<comment type="caution">
    <text evidence="1">The sequence shown here is derived from an EMBL/GenBank/DDBJ whole genome shotgun (WGS) entry which is preliminary data.</text>
</comment>
<sequence length="85" mass="9592">MMVMASNSDEYVVVGRLRLFPRPRLLVEKAIQTLSKDEAAGGIGSDDVEDMFVDNVDMHLKCECPVGCLEFRQVFGPCKRILSWQ</sequence>
<dbReference type="EMBL" id="SMOL01000553">
    <property type="protein sequence ID" value="KAB2608432.1"/>
    <property type="molecule type" value="Genomic_DNA"/>
</dbReference>
<dbReference type="Proteomes" id="UP000327157">
    <property type="component" value="Chromosome 14"/>
</dbReference>
<reference evidence="2" key="2">
    <citation type="submission" date="2019-10" db="EMBL/GenBank/DDBJ databases">
        <title>A de novo genome assembly of a pear dwarfing rootstock.</title>
        <authorList>
            <person name="Wang F."/>
            <person name="Wang J."/>
            <person name="Li S."/>
            <person name="Zhang Y."/>
            <person name="Fang M."/>
            <person name="Ma L."/>
            <person name="Zhao Y."/>
            <person name="Jiang S."/>
        </authorList>
    </citation>
    <scope>NUCLEOTIDE SEQUENCE [LARGE SCALE GENOMIC DNA]</scope>
</reference>
<evidence type="ECO:0000313" key="2">
    <source>
        <dbReference type="Proteomes" id="UP000327157"/>
    </source>
</evidence>
<evidence type="ECO:0000313" key="1">
    <source>
        <dbReference type="EMBL" id="KAB2608432.1"/>
    </source>
</evidence>
<dbReference type="AlphaFoldDB" id="A0A5N5G4T3"/>
<name>A0A5N5G4T3_9ROSA</name>
<protein>
    <submittedName>
        <fullName evidence="1">Uncharacterized protein</fullName>
    </submittedName>
</protein>
<keyword evidence="2" id="KW-1185">Reference proteome</keyword>
<gene>
    <name evidence="1" type="ORF">D8674_011600</name>
</gene>
<accession>A0A5N5G4T3</accession>
<reference evidence="1 2" key="3">
    <citation type="submission" date="2019-11" db="EMBL/GenBank/DDBJ databases">
        <title>A de novo genome assembly of a pear dwarfing rootstock.</title>
        <authorList>
            <person name="Wang F."/>
            <person name="Wang J."/>
            <person name="Li S."/>
            <person name="Zhang Y."/>
            <person name="Fang M."/>
            <person name="Ma L."/>
            <person name="Zhao Y."/>
            <person name="Jiang S."/>
        </authorList>
    </citation>
    <scope>NUCLEOTIDE SEQUENCE [LARGE SCALE GENOMIC DNA]</scope>
    <source>
        <strain evidence="1">S2</strain>
        <tissue evidence="1">Leaf</tissue>
    </source>
</reference>